<dbReference type="PANTHER" id="PTHR43394:SF27">
    <property type="entry name" value="ATP-DEPENDENT TRANSLOCASE ABCB1-LIKE"/>
    <property type="match status" value="1"/>
</dbReference>
<feature type="transmembrane region" description="Helical" evidence="13">
    <location>
        <begin position="390"/>
        <end position="414"/>
    </location>
</feature>
<evidence type="ECO:0000259" key="15">
    <source>
        <dbReference type="PROSITE" id="PS50929"/>
    </source>
</evidence>
<dbReference type="Gene3D" id="3.40.50.300">
    <property type="entry name" value="P-loop containing nucleotide triphosphate hydrolases"/>
    <property type="match status" value="2"/>
</dbReference>
<dbReference type="Gene3D" id="1.20.1560.10">
    <property type="entry name" value="ABC transporter type 1, transmembrane domain"/>
    <property type="match status" value="1"/>
</dbReference>
<organism evidence="16 17">
    <name type="scientific">Rotaria socialis</name>
    <dbReference type="NCBI Taxonomy" id="392032"/>
    <lineage>
        <taxon>Eukaryota</taxon>
        <taxon>Metazoa</taxon>
        <taxon>Spiralia</taxon>
        <taxon>Gnathifera</taxon>
        <taxon>Rotifera</taxon>
        <taxon>Eurotatoria</taxon>
        <taxon>Bdelloidea</taxon>
        <taxon>Philodinida</taxon>
        <taxon>Philodinidae</taxon>
        <taxon>Rotaria</taxon>
    </lineage>
</organism>
<feature type="domain" description="ABC transporter" evidence="14">
    <location>
        <begin position="490"/>
        <end position="732"/>
    </location>
</feature>
<dbReference type="GO" id="GO:0015421">
    <property type="term" value="F:ABC-type oligopeptide transporter activity"/>
    <property type="evidence" value="ECO:0007669"/>
    <property type="project" value="TreeGrafter"/>
</dbReference>
<keyword evidence="12" id="KW-0325">Glycoprotein</keyword>
<feature type="transmembrane region" description="Helical" evidence="13">
    <location>
        <begin position="313"/>
        <end position="333"/>
    </location>
</feature>
<feature type="transmembrane region" description="Helical" evidence="13">
    <location>
        <begin position="109"/>
        <end position="131"/>
    </location>
</feature>
<dbReference type="GO" id="GO:0005524">
    <property type="term" value="F:ATP binding"/>
    <property type="evidence" value="ECO:0007669"/>
    <property type="project" value="UniProtKB-KW"/>
</dbReference>
<evidence type="ECO:0000256" key="9">
    <source>
        <dbReference type="ARBA" id="ARBA00022967"/>
    </source>
</evidence>
<feature type="transmembrane region" description="Helical" evidence="13">
    <location>
        <begin position="1076"/>
        <end position="1097"/>
    </location>
</feature>
<feature type="transmembrane region" description="Helical" evidence="13">
    <location>
        <begin position="1040"/>
        <end position="1064"/>
    </location>
</feature>
<feature type="transmembrane region" description="Helical" evidence="13">
    <location>
        <begin position="961"/>
        <end position="981"/>
    </location>
</feature>
<dbReference type="PANTHER" id="PTHR43394">
    <property type="entry name" value="ATP-DEPENDENT PERMEASE MDL1, MITOCHONDRIAL"/>
    <property type="match status" value="1"/>
</dbReference>
<evidence type="ECO:0000256" key="5">
    <source>
        <dbReference type="ARBA" id="ARBA00022692"/>
    </source>
</evidence>
<name>A0A817WDR5_9BILA</name>
<dbReference type="GO" id="GO:0016887">
    <property type="term" value="F:ATP hydrolysis activity"/>
    <property type="evidence" value="ECO:0007669"/>
    <property type="project" value="InterPro"/>
</dbReference>
<sequence length="1377" mass="153134">MGRKKSYNIKSHHIDDYDDVHMASKMQTNLIKNEPTQASSSNVKITEYLEKEDKKIETDKKNIAELVGFASLFRFANKIDIILILIGTLAGKYSIRIILFSSSIADTNIYLALAHGAAFPLNNIIVISLCSKDADTDFNIYLVLLVFGNLVDVFNNRSFDLCQANFTLLNSFCPENVHLTNQNFRNEYQKCTFPQENSTLLSDDFMSKVGKQSMWLVIMGCAIIVVGYFQVALWSIACERQTRRLREILFRSILSKEMAYFDTNKSGQLSTRLADDVNKVHDGIGDKVGSALQFFASFIVGLILGFVKGWKLTLVLLSVSPILVVSAAIFTRITATMTSQELKAYAKAGAIAEEVFSSIRTVFSFNGGAYESKRYEKHLRSAKISGIRKGGLNGILMGIVWSMIFCTYALGFWYGAKLVREDNFSVGGILIVFFSMITAMFGLGQAAPHLQSVAQARGAAYILWKIIDTPSKISCDSKKQIQSDDIMGDIKFSNVHFSYPSRPDVSVLNGLSFMAQRGETTALVGSSGCGKSTCVQLLQRFYDPTEGSVELDGKVEIDDTPVNRYNIGWLRERIGVVSQEPILFQTTIRENIRFGKTNATQEEIEQAAKMANAHDFIKDLPQKYETLVGERGAQLSGGQKQRIAIARALIRNPRILLLDEATSALDRESERIVQDALDRASQGRTTIVIAHRLSTIVNASKIIVLNAGSVVEEGNHETLMKAKGVYYGLVEAQNIHLKTKDKDKEESYEDDEVVVDSEMNSCAQFFGDQSALNKSIEENQKSSKIGHVNESLEYSGRAPFFTVLRMNSPEWFYILLACLACICNGGAQPAFGVTLSKVIAVFQECDPNIQEKGVFIYVLFFIGIALVTLFTMFLQSFFFAISGESLTQRLRAKIFRTLLQQDIAYFDQAENNTGALCTRLATEASDVQGATGVRIGTMLQNISNLGVGIVLAFIYGWSLTLIMLAFVPFMILAGFLQTYLLTGIADKDKKVLEEAGKIAVESISNIRTVAQLTKEQYFGDEYCKKLDVCFKNSVRRAHVFGLLFGFTDAIMFFGIAALFSFGAWRVQQGAMTFENVMLILNCILFGAMSVGQTASMAPDYSKAIASSKNILSLFQRVPTIDNSSTVGNELTTFDGQIDLIDLQFHYPNRPEVQVLNKFNLTIEPNKQTALVGSSGCGKSTIIQLLEHFYDPTDGRILVNQNELPSLNLQWWRSQIGFVSQEPVLFDATIKENIAYGDTAREVSMEEIQQAAKNANIDDFIQNLPERYETNIGSRGTQLSGGQKQRIAIARALIRNPKVLLLDEATSALDTENERIVQEALDHASKGRTTVVIAHRLSTIQNSDRICVVHRGRIVESGKHDELLARKGYYYRLAQSKN</sequence>
<dbReference type="PROSITE" id="PS50893">
    <property type="entry name" value="ABC_TRANSPORTER_2"/>
    <property type="match status" value="2"/>
</dbReference>
<evidence type="ECO:0000256" key="11">
    <source>
        <dbReference type="ARBA" id="ARBA00023136"/>
    </source>
</evidence>
<dbReference type="InterPro" id="IPR003439">
    <property type="entry name" value="ABC_transporter-like_ATP-bd"/>
</dbReference>
<dbReference type="Pfam" id="PF00005">
    <property type="entry name" value="ABC_tran"/>
    <property type="match status" value="2"/>
</dbReference>
<keyword evidence="3" id="KW-0813">Transport</keyword>
<comment type="similarity">
    <text evidence="2">Belongs to the ABC transporter superfamily. ABCB family. Multidrug resistance exporter (TC 3.A.1.201) subfamily.</text>
</comment>
<evidence type="ECO:0000256" key="8">
    <source>
        <dbReference type="ARBA" id="ARBA00022840"/>
    </source>
</evidence>
<evidence type="ECO:0000256" key="13">
    <source>
        <dbReference type="SAM" id="Phobius"/>
    </source>
</evidence>
<dbReference type="InterPro" id="IPR027417">
    <property type="entry name" value="P-loop_NTPase"/>
</dbReference>
<dbReference type="FunFam" id="1.20.1560.10:FF:000046">
    <property type="entry name" value="ATP-binding cassette subfamily B member 11"/>
    <property type="match status" value="1"/>
</dbReference>
<comment type="subcellular location">
    <subcellularLocation>
        <location evidence="1">Cell membrane</location>
        <topology evidence="1">Multi-pass membrane protein</topology>
    </subcellularLocation>
</comment>
<dbReference type="FunFam" id="3.40.50.300:FF:000916">
    <property type="entry name" value="ABC transporter B family member 9"/>
    <property type="match status" value="1"/>
</dbReference>
<evidence type="ECO:0000256" key="7">
    <source>
        <dbReference type="ARBA" id="ARBA00022741"/>
    </source>
</evidence>
<dbReference type="CDD" id="cd18578">
    <property type="entry name" value="ABC_6TM_Pgp_ABCB1_D2_like"/>
    <property type="match status" value="1"/>
</dbReference>
<keyword evidence="7" id="KW-0547">Nucleotide-binding</keyword>
<dbReference type="PROSITE" id="PS00211">
    <property type="entry name" value="ABC_TRANSPORTER_1"/>
    <property type="match status" value="2"/>
</dbReference>
<dbReference type="PROSITE" id="PS50929">
    <property type="entry name" value="ABC_TM1F"/>
    <property type="match status" value="2"/>
</dbReference>
<comment type="caution">
    <text evidence="16">The sequence shown here is derived from an EMBL/GenBank/DDBJ whole genome shotgun (WGS) entry which is preliminary data.</text>
</comment>
<keyword evidence="4" id="KW-1003">Cell membrane</keyword>
<dbReference type="CDD" id="cd18577">
    <property type="entry name" value="ABC_6TM_Pgp_ABCB1_D1_like"/>
    <property type="match status" value="1"/>
</dbReference>
<feature type="transmembrane region" description="Helical" evidence="13">
    <location>
        <begin position="214"/>
        <end position="236"/>
    </location>
</feature>
<evidence type="ECO:0000256" key="4">
    <source>
        <dbReference type="ARBA" id="ARBA00022475"/>
    </source>
</evidence>
<dbReference type="InterPro" id="IPR003593">
    <property type="entry name" value="AAA+_ATPase"/>
</dbReference>
<evidence type="ECO:0000256" key="1">
    <source>
        <dbReference type="ARBA" id="ARBA00004651"/>
    </source>
</evidence>
<dbReference type="InterPro" id="IPR011527">
    <property type="entry name" value="ABC1_TM_dom"/>
</dbReference>
<evidence type="ECO:0000256" key="3">
    <source>
        <dbReference type="ARBA" id="ARBA00022448"/>
    </source>
</evidence>
<dbReference type="Pfam" id="PF00664">
    <property type="entry name" value="ABC_membrane"/>
    <property type="match status" value="2"/>
</dbReference>
<dbReference type="GO" id="GO:0090374">
    <property type="term" value="P:oligopeptide export from mitochondrion"/>
    <property type="evidence" value="ECO:0007669"/>
    <property type="project" value="TreeGrafter"/>
</dbReference>
<gene>
    <name evidence="16" type="ORF">KIK155_LOCUS3917</name>
</gene>
<keyword evidence="8" id="KW-0067">ATP-binding</keyword>
<feature type="transmembrane region" description="Helical" evidence="13">
    <location>
        <begin position="426"/>
        <end position="447"/>
    </location>
</feature>
<dbReference type="InterPro" id="IPR017871">
    <property type="entry name" value="ABC_transporter-like_CS"/>
</dbReference>
<reference evidence="16" key="1">
    <citation type="submission" date="2021-02" db="EMBL/GenBank/DDBJ databases">
        <authorList>
            <person name="Nowell W R."/>
        </authorList>
    </citation>
    <scope>NUCLEOTIDE SEQUENCE</scope>
</reference>
<dbReference type="FunFam" id="1.20.1560.10:FF:000018">
    <property type="entry name" value="ATP-binding cassette subfamily B member 11"/>
    <property type="match status" value="1"/>
</dbReference>
<dbReference type="EMBL" id="CAJNYV010000277">
    <property type="protein sequence ID" value="CAF3354481.1"/>
    <property type="molecule type" value="Genomic_DNA"/>
</dbReference>
<evidence type="ECO:0000313" key="17">
    <source>
        <dbReference type="Proteomes" id="UP000663865"/>
    </source>
</evidence>
<evidence type="ECO:0000256" key="10">
    <source>
        <dbReference type="ARBA" id="ARBA00022989"/>
    </source>
</evidence>
<dbReference type="GO" id="GO:0005743">
    <property type="term" value="C:mitochondrial inner membrane"/>
    <property type="evidence" value="ECO:0007669"/>
    <property type="project" value="TreeGrafter"/>
</dbReference>
<evidence type="ECO:0000256" key="2">
    <source>
        <dbReference type="ARBA" id="ARBA00007577"/>
    </source>
</evidence>
<dbReference type="SMART" id="SM00382">
    <property type="entry name" value="AAA"/>
    <property type="match status" value="2"/>
</dbReference>
<protein>
    <submittedName>
        <fullName evidence="16">Uncharacterized protein</fullName>
    </submittedName>
</protein>
<feature type="transmembrane region" description="Helical" evidence="13">
    <location>
        <begin position="854"/>
        <end position="881"/>
    </location>
</feature>
<feature type="transmembrane region" description="Helical" evidence="13">
    <location>
        <begin position="811"/>
        <end position="834"/>
    </location>
</feature>
<keyword evidence="9" id="KW-1278">Translocase</keyword>
<dbReference type="Proteomes" id="UP000663865">
    <property type="component" value="Unassembled WGS sequence"/>
</dbReference>
<feature type="domain" description="ABC transmembrane type-1" evidence="15">
    <location>
        <begin position="815"/>
        <end position="1102"/>
    </location>
</feature>
<evidence type="ECO:0000259" key="14">
    <source>
        <dbReference type="PROSITE" id="PS50893"/>
    </source>
</evidence>
<dbReference type="GO" id="GO:0005886">
    <property type="term" value="C:plasma membrane"/>
    <property type="evidence" value="ECO:0007669"/>
    <property type="project" value="UniProtKB-SubCell"/>
</dbReference>
<dbReference type="SUPFAM" id="SSF52540">
    <property type="entry name" value="P-loop containing nucleoside triphosphate hydrolases"/>
    <property type="match status" value="2"/>
</dbReference>
<feature type="domain" description="ABC transmembrane type-1" evidence="15">
    <location>
        <begin position="213"/>
        <end position="455"/>
    </location>
</feature>
<feature type="transmembrane region" description="Helical" evidence="13">
    <location>
        <begin position="288"/>
        <end position="307"/>
    </location>
</feature>
<keyword evidence="6" id="KW-0677">Repeat</keyword>
<dbReference type="InterPro" id="IPR036640">
    <property type="entry name" value="ABC1_TM_sf"/>
</dbReference>
<dbReference type="InterPro" id="IPR039421">
    <property type="entry name" value="Type_1_exporter"/>
</dbReference>
<feature type="transmembrane region" description="Helical" evidence="13">
    <location>
        <begin position="81"/>
        <end position="103"/>
    </location>
</feature>
<keyword evidence="5 13" id="KW-0812">Transmembrane</keyword>
<dbReference type="FunFam" id="3.40.50.300:FF:000479">
    <property type="entry name" value="Multidrug resistance protein 1A"/>
    <property type="match status" value="1"/>
</dbReference>
<evidence type="ECO:0000256" key="6">
    <source>
        <dbReference type="ARBA" id="ARBA00022737"/>
    </source>
</evidence>
<keyword evidence="10 13" id="KW-1133">Transmembrane helix</keyword>
<proteinExistence type="inferred from homology"/>
<dbReference type="CDD" id="cd03249">
    <property type="entry name" value="ABC_MTABC3_MDL1_MDL2"/>
    <property type="match status" value="2"/>
</dbReference>
<feature type="domain" description="ABC transporter" evidence="14">
    <location>
        <begin position="1137"/>
        <end position="1375"/>
    </location>
</feature>
<evidence type="ECO:0000313" key="16">
    <source>
        <dbReference type="EMBL" id="CAF3354481.1"/>
    </source>
</evidence>
<accession>A0A817WDR5</accession>
<evidence type="ECO:0000256" key="12">
    <source>
        <dbReference type="ARBA" id="ARBA00023180"/>
    </source>
</evidence>
<dbReference type="SUPFAM" id="SSF90123">
    <property type="entry name" value="ABC transporter transmembrane region"/>
    <property type="match status" value="2"/>
</dbReference>
<keyword evidence="11 13" id="KW-0472">Membrane</keyword>